<keyword evidence="6" id="KW-1185">Reference proteome</keyword>
<organism evidence="5 6">
    <name type="scientific">Saccharomycopsis crataegensis</name>
    <dbReference type="NCBI Taxonomy" id="43959"/>
    <lineage>
        <taxon>Eukaryota</taxon>
        <taxon>Fungi</taxon>
        <taxon>Dikarya</taxon>
        <taxon>Ascomycota</taxon>
        <taxon>Saccharomycotina</taxon>
        <taxon>Saccharomycetes</taxon>
        <taxon>Saccharomycopsidaceae</taxon>
        <taxon>Saccharomycopsis</taxon>
    </lineage>
</organism>
<evidence type="ECO:0000313" key="5">
    <source>
        <dbReference type="EMBL" id="GMM38739.1"/>
    </source>
</evidence>
<protein>
    <recommendedName>
        <fullName evidence="4">Autophagy-related protein 16 domain-containing protein</fullName>
    </recommendedName>
</protein>
<sequence>MDWKQNIIIQLQKRDSSINENQDLLSSYHDVLNRLFATEDKLKSLQKTDLQIELTKTISEFEILKTKNQQLTNSYDLTKSINEKQDKEIKQLNHKIKRLQDVSNKLNDQISVKIEENRAKSKALDLVNDDMLALQLENNLMNEKTKELQAENDQLVIRWMDKVREDAEKLNDANAFLASARLERNI</sequence>
<dbReference type="Pfam" id="PF08614">
    <property type="entry name" value="ATG16"/>
    <property type="match status" value="1"/>
</dbReference>
<dbReference type="CDD" id="cd22887">
    <property type="entry name" value="Atg16_CCD"/>
    <property type="match status" value="1"/>
</dbReference>
<dbReference type="GO" id="GO:0006914">
    <property type="term" value="P:autophagy"/>
    <property type="evidence" value="ECO:0007669"/>
    <property type="project" value="UniProtKB-KW"/>
</dbReference>
<gene>
    <name evidence="5" type="ORF">DASC09_060780</name>
</gene>
<dbReference type="EMBL" id="BTFZ01000020">
    <property type="protein sequence ID" value="GMM38739.1"/>
    <property type="molecule type" value="Genomic_DNA"/>
</dbReference>
<dbReference type="InterPro" id="IPR013923">
    <property type="entry name" value="Autophagy-rel_prot_16_dom"/>
</dbReference>
<evidence type="ECO:0000259" key="4">
    <source>
        <dbReference type="Pfam" id="PF08614"/>
    </source>
</evidence>
<feature type="coiled-coil region" evidence="3">
    <location>
        <begin position="82"/>
        <end position="180"/>
    </location>
</feature>
<name>A0AAV5QVL7_9ASCO</name>
<comment type="similarity">
    <text evidence="1">Belongs to the ATG16 family.</text>
</comment>
<accession>A0AAV5QVL7</accession>
<dbReference type="Gene3D" id="1.20.5.170">
    <property type="match status" value="1"/>
</dbReference>
<evidence type="ECO:0000313" key="6">
    <source>
        <dbReference type="Proteomes" id="UP001360560"/>
    </source>
</evidence>
<keyword evidence="3" id="KW-0175">Coiled coil</keyword>
<keyword evidence="2" id="KW-0072">Autophagy</keyword>
<evidence type="ECO:0000256" key="1">
    <source>
        <dbReference type="ARBA" id="ARBA00005331"/>
    </source>
</evidence>
<dbReference type="GeneID" id="90076727"/>
<feature type="domain" description="Autophagy-related protein 16" evidence="4">
    <location>
        <begin position="48"/>
        <end position="171"/>
    </location>
</feature>
<dbReference type="RefSeq" id="XP_064855734.1">
    <property type="nucleotide sequence ID" value="XM_064999662.1"/>
</dbReference>
<dbReference type="Proteomes" id="UP001360560">
    <property type="component" value="Unassembled WGS sequence"/>
</dbReference>
<evidence type="ECO:0000256" key="2">
    <source>
        <dbReference type="ARBA" id="ARBA00023006"/>
    </source>
</evidence>
<comment type="caution">
    <text evidence="5">The sequence shown here is derived from an EMBL/GenBank/DDBJ whole genome shotgun (WGS) entry which is preliminary data.</text>
</comment>
<reference evidence="5 6" key="1">
    <citation type="journal article" date="2023" name="Elife">
        <title>Identification of key yeast species and microbe-microbe interactions impacting larval growth of Drosophila in the wild.</title>
        <authorList>
            <person name="Mure A."/>
            <person name="Sugiura Y."/>
            <person name="Maeda R."/>
            <person name="Honda K."/>
            <person name="Sakurai N."/>
            <person name="Takahashi Y."/>
            <person name="Watada M."/>
            <person name="Katoh T."/>
            <person name="Gotoh A."/>
            <person name="Gotoh Y."/>
            <person name="Taniguchi I."/>
            <person name="Nakamura K."/>
            <person name="Hayashi T."/>
            <person name="Katayama T."/>
            <person name="Uemura T."/>
            <person name="Hattori Y."/>
        </authorList>
    </citation>
    <scope>NUCLEOTIDE SEQUENCE [LARGE SCALE GENOMIC DNA]</scope>
    <source>
        <strain evidence="5 6">SC-9</strain>
    </source>
</reference>
<evidence type="ECO:0000256" key="3">
    <source>
        <dbReference type="SAM" id="Coils"/>
    </source>
</evidence>
<proteinExistence type="inferred from homology"/>
<dbReference type="AlphaFoldDB" id="A0AAV5QVL7"/>